<accession>A0ABN5H0N9</accession>
<dbReference type="Proteomes" id="UP000325292">
    <property type="component" value="Chromosome"/>
</dbReference>
<keyword evidence="1" id="KW-1133">Transmembrane helix</keyword>
<feature type="transmembrane region" description="Helical" evidence="1">
    <location>
        <begin position="12"/>
        <end position="37"/>
    </location>
</feature>
<sequence>MNFSGFPLLPFAGFGSLGVFLVAVVVFGIPALLMWLWNLTLPDLFGWPRLRYWQAFRLELICGLLFGTFHIM</sequence>
<evidence type="ECO:0000256" key="1">
    <source>
        <dbReference type="SAM" id="Phobius"/>
    </source>
</evidence>
<reference evidence="2 3" key="1">
    <citation type="journal article" date="2019" name="Sci. Rep.">
        <title>Sulfobacillus thermotolerans: new insights into resistance and metabolic capacities of acidophilic chemolithotrophs.</title>
        <authorList>
            <person name="Panyushkina A.E."/>
            <person name="Babenko V.V."/>
            <person name="Nikitina A.S."/>
            <person name="Selezneva O.V."/>
            <person name="Tsaplina I.A."/>
            <person name="Letarova M.A."/>
            <person name="Kostryukova E.S."/>
            <person name="Letarov A.V."/>
        </authorList>
    </citation>
    <scope>NUCLEOTIDE SEQUENCE [LARGE SCALE GENOMIC DNA]</scope>
    <source>
        <strain evidence="2 3">Kr1</strain>
    </source>
</reference>
<keyword evidence="1" id="KW-0472">Membrane</keyword>
<evidence type="ECO:0008006" key="4">
    <source>
        <dbReference type="Google" id="ProtNLM"/>
    </source>
</evidence>
<gene>
    <name evidence="2" type="ORF">BXT84_10315</name>
</gene>
<evidence type="ECO:0000313" key="3">
    <source>
        <dbReference type="Proteomes" id="UP000325292"/>
    </source>
</evidence>
<keyword evidence="1" id="KW-0812">Transmembrane</keyword>
<proteinExistence type="predicted"/>
<organism evidence="2 3">
    <name type="scientific">Sulfobacillus thermotolerans</name>
    <dbReference type="NCBI Taxonomy" id="338644"/>
    <lineage>
        <taxon>Bacteria</taxon>
        <taxon>Bacillati</taxon>
        <taxon>Bacillota</taxon>
        <taxon>Clostridia</taxon>
        <taxon>Eubacteriales</taxon>
        <taxon>Clostridiales Family XVII. Incertae Sedis</taxon>
        <taxon>Sulfobacillus</taxon>
    </lineage>
</organism>
<protein>
    <recommendedName>
        <fullName evidence="4">DUF1656 domain-containing protein</fullName>
    </recommendedName>
</protein>
<name>A0ABN5H0N9_9FIRM</name>
<keyword evidence="3" id="KW-1185">Reference proteome</keyword>
<dbReference type="EMBL" id="CP019454">
    <property type="protein sequence ID" value="AUW94282.1"/>
    <property type="molecule type" value="Genomic_DNA"/>
</dbReference>
<evidence type="ECO:0000313" key="2">
    <source>
        <dbReference type="EMBL" id="AUW94282.1"/>
    </source>
</evidence>